<reference evidence="1 2" key="1">
    <citation type="submission" date="2020-08" db="EMBL/GenBank/DDBJ databases">
        <title>Genomic Encyclopedia of Type Strains, Phase IV (KMG-IV): sequencing the most valuable type-strain genomes for metagenomic binning, comparative biology and taxonomic classification.</title>
        <authorList>
            <person name="Goeker M."/>
        </authorList>
    </citation>
    <scope>NUCLEOTIDE SEQUENCE [LARGE SCALE GENOMIC DNA]</scope>
    <source>
        <strain evidence="1 2">DSM 26736</strain>
    </source>
</reference>
<gene>
    <name evidence="1" type="ORF">FHT02_003114</name>
</gene>
<dbReference type="GO" id="GO:0004601">
    <property type="term" value="F:peroxidase activity"/>
    <property type="evidence" value="ECO:0007669"/>
    <property type="project" value="UniProtKB-KW"/>
</dbReference>
<keyword evidence="2" id="KW-1185">Reference proteome</keyword>
<sequence>MFHAHAQSFRDNTAPAEAFPTETAARASFSALEWSVIALAQRDSLSSLHEPGRIAQAMGVLLGSRQNPRLADHRLEALRRTSVLVWHAAGPLDEEEIETFLAADFSRAQYDLLTASVARGRLH</sequence>
<evidence type="ECO:0000313" key="2">
    <source>
        <dbReference type="Proteomes" id="UP000527143"/>
    </source>
</evidence>
<dbReference type="AlphaFoldDB" id="A0A840YR88"/>
<comment type="caution">
    <text evidence="1">The sequence shown here is derived from an EMBL/GenBank/DDBJ whole genome shotgun (WGS) entry which is preliminary data.</text>
</comment>
<protein>
    <submittedName>
        <fullName evidence="1">Alkylhydroperoxidase family enzyme</fullName>
    </submittedName>
</protein>
<proteinExistence type="predicted"/>
<evidence type="ECO:0000313" key="1">
    <source>
        <dbReference type="EMBL" id="MBB5711862.1"/>
    </source>
</evidence>
<dbReference type="Proteomes" id="UP000527143">
    <property type="component" value="Unassembled WGS sequence"/>
</dbReference>
<keyword evidence="1" id="KW-0575">Peroxidase</keyword>
<organism evidence="1 2">
    <name type="scientific">Sphingomonas xinjiangensis</name>
    <dbReference type="NCBI Taxonomy" id="643568"/>
    <lineage>
        <taxon>Bacteria</taxon>
        <taxon>Pseudomonadati</taxon>
        <taxon>Pseudomonadota</taxon>
        <taxon>Alphaproteobacteria</taxon>
        <taxon>Sphingomonadales</taxon>
        <taxon>Sphingomonadaceae</taxon>
        <taxon>Sphingomonas</taxon>
    </lineage>
</organism>
<dbReference type="EMBL" id="JACIJF010000010">
    <property type="protein sequence ID" value="MBB5711862.1"/>
    <property type="molecule type" value="Genomic_DNA"/>
</dbReference>
<dbReference type="RefSeq" id="WP_184089418.1">
    <property type="nucleotide sequence ID" value="NZ_JACIJF010000010.1"/>
</dbReference>
<accession>A0A840YR88</accession>
<name>A0A840YR88_9SPHN</name>
<keyword evidence="1" id="KW-0560">Oxidoreductase</keyword>